<feature type="domain" description="DUF5716" evidence="1">
    <location>
        <begin position="121"/>
        <end position="416"/>
    </location>
</feature>
<proteinExistence type="predicted"/>
<keyword evidence="3" id="KW-1185">Reference proteome</keyword>
<sequence>MSEAYYIGMDLCSDSTQISFYNDISREPETVNQLNNKETYMMPNILFFGLETGEWYVGSEASEARFKEQGIVLDELFQNARSEETVEVHNTRYSYRKLFLMMLKMHVDSFLYRYEGATVKKLVITIPEYNKDLFRVLSTFYKELGVEKEQVEITSHLDSGLYYIFNQDESLRTNSVGLFDYNTDGLHYYRIDISHGHELNTISVTHEDYSENFNLAAFGGDNILMDITFAKIVANETKKTYISAIYLTGLGFSEKWLNKSRELLTQGRRVFAGQNIYTKGACYKAVGGEYGEFYKKYFVETKENVIFDVGISSEDEEDRFIPIALGGRQWYNIHGKISIILDDTESLTLVYRNRKTGEEEREVVKLHGIPKRPNKTSKFSVEVEFENPHHGAFIIKDVGFGKLFPTTNKIYRKEFDV</sequence>
<dbReference type="KEGG" id="wcp:H9Q76_13235"/>
<reference evidence="2 3" key="1">
    <citation type="submission" date="2020-08" db="EMBL/GenBank/DDBJ databases">
        <authorList>
            <person name="Liu C."/>
            <person name="Sun Q."/>
        </authorList>
    </citation>
    <scope>NUCLEOTIDE SEQUENCE [LARGE SCALE GENOMIC DNA]</scope>
    <source>
        <strain evidence="2 3">NSJ-4</strain>
    </source>
</reference>
<organism evidence="2 3">
    <name type="scientific">Wujia chipingensis</name>
    <dbReference type="NCBI Taxonomy" id="2763670"/>
    <lineage>
        <taxon>Bacteria</taxon>
        <taxon>Bacillati</taxon>
        <taxon>Bacillota</taxon>
        <taxon>Clostridia</taxon>
        <taxon>Lachnospirales</taxon>
        <taxon>Lachnospiraceae</taxon>
        <taxon>Wujia</taxon>
    </lineage>
</organism>
<evidence type="ECO:0000313" key="3">
    <source>
        <dbReference type="Proteomes" id="UP000515819"/>
    </source>
</evidence>
<dbReference type="Gene3D" id="3.30.420.40">
    <property type="match status" value="1"/>
</dbReference>
<accession>A0A7G9FM70</accession>
<dbReference type="RefSeq" id="WP_021984522.1">
    <property type="nucleotide sequence ID" value="NZ_CP060632.1"/>
</dbReference>
<evidence type="ECO:0000313" key="2">
    <source>
        <dbReference type="EMBL" id="QNL99651.1"/>
    </source>
</evidence>
<gene>
    <name evidence="2" type="ORF">H9Q76_13235</name>
</gene>
<evidence type="ECO:0000259" key="1">
    <source>
        <dbReference type="Pfam" id="PF18980"/>
    </source>
</evidence>
<dbReference type="Proteomes" id="UP000515819">
    <property type="component" value="Chromosome"/>
</dbReference>
<dbReference type="Pfam" id="PF18980">
    <property type="entry name" value="DUF5716_C"/>
    <property type="match status" value="1"/>
</dbReference>
<dbReference type="EMBL" id="CP060632">
    <property type="protein sequence ID" value="QNL99651.1"/>
    <property type="molecule type" value="Genomic_DNA"/>
</dbReference>
<dbReference type="AlphaFoldDB" id="A0A7G9FM70"/>
<protein>
    <recommendedName>
        <fullName evidence="1">DUF5716 domain-containing protein</fullName>
    </recommendedName>
</protein>
<name>A0A7G9FM70_9FIRM</name>
<dbReference type="InterPro" id="IPR043770">
    <property type="entry name" value="DUF5716_C"/>
</dbReference>